<gene>
    <name evidence="1" type="ORF">CALMAC_LOCUS6633</name>
</gene>
<feature type="non-terminal residue" evidence="1">
    <location>
        <position position="189"/>
    </location>
</feature>
<evidence type="ECO:0000313" key="2">
    <source>
        <dbReference type="Proteomes" id="UP000410492"/>
    </source>
</evidence>
<dbReference type="EMBL" id="CAACVG010007078">
    <property type="protein sequence ID" value="VEN43502.1"/>
    <property type="molecule type" value="Genomic_DNA"/>
</dbReference>
<name>A0A653C6G2_CALMS</name>
<dbReference type="AlphaFoldDB" id="A0A653C6G2"/>
<proteinExistence type="predicted"/>
<evidence type="ECO:0000313" key="1">
    <source>
        <dbReference type="EMBL" id="VEN43502.1"/>
    </source>
</evidence>
<dbReference type="Proteomes" id="UP000410492">
    <property type="component" value="Unassembled WGS sequence"/>
</dbReference>
<dbReference type="OrthoDB" id="538336at2759"/>
<reference evidence="1 2" key="1">
    <citation type="submission" date="2019-01" db="EMBL/GenBank/DDBJ databases">
        <authorList>
            <person name="Sayadi A."/>
        </authorList>
    </citation>
    <scope>NUCLEOTIDE SEQUENCE [LARGE SCALE GENOMIC DNA]</scope>
</reference>
<accession>A0A653C6G2</accession>
<protein>
    <submittedName>
        <fullName evidence="1">Uncharacterized protein</fullName>
    </submittedName>
</protein>
<sequence>MSNFIPDFKSGPLDFYRKRATFAWKKLKVFVETEDIVKYQFEVYRALRDHPSFNVDKKELSTFDGQRKVATMQALAHASIKQLSLIDNMHNLKIPSYGTRIMMQVSPGSTIKYFVRDELFSTAIMNMGTEKHMELVNAAQEGMWSWKPAKSNFALKYYLMQNLVLFIIECNEIFRPMHHFPARSKKQVK</sequence>
<organism evidence="1 2">
    <name type="scientific">Callosobruchus maculatus</name>
    <name type="common">Southern cowpea weevil</name>
    <name type="synonym">Pulse bruchid</name>
    <dbReference type="NCBI Taxonomy" id="64391"/>
    <lineage>
        <taxon>Eukaryota</taxon>
        <taxon>Metazoa</taxon>
        <taxon>Ecdysozoa</taxon>
        <taxon>Arthropoda</taxon>
        <taxon>Hexapoda</taxon>
        <taxon>Insecta</taxon>
        <taxon>Pterygota</taxon>
        <taxon>Neoptera</taxon>
        <taxon>Endopterygota</taxon>
        <taxon>Coleoptera</taxon>
        <taxon>Polyphaga</taxon>
        <taxon>Cucujiformia</taxon>
        <taxon>Chrysomeloidea</taxon>
        <taxon>Chrysomelidae</taxon>
        <taxon>Bruchinae</taxon>
        <taxon>Bruchini</taxon>
        <taxon>Callosobruchus</taxon>
    </lineage>
</organism>
<keyword evidence="2" id="KW-1185">Reference proteome</keyword>